<organism evidence="4 5">
    <name type="scientific">Janthinobacterium rivuli</name>
    <dbReference type="NCBI Taxonomy" id="2751478"/>
    <lineage>
        <taxon>Bacteria</taxon>
        <taxon>Pseudomonadati</taxon>
        <taxon>Pseudomonadota</taxon>
        <taxon>Betaproteobacteria</taxon>
        <taxon>Burkholderiales</taxon>
        <taxon>Oxalobacteraceae</taxon>
        <taxon>Janthinobacterium</taxon>
    </lineage>
</organism>
<keyword evidence="2" id="KW-0812">Transmembrane</keyword>
<feature type="transmembrane region" description="Helical" evidence="2">
    <location>
        <begin position="281"/>
        <end position="301"/>
    </location>
</feature>
<dbReference type="RefSeq" id="WP_278316027.1">
    <property type="nucleotide sequence ID" value="NZ_CP121464.1"/>
</dbReference>
<dbReference type="PROSITE" id="PS00018">
    <property type="entry name" value="EF_HAND_1"/>
    <property type="match status" value="1"/>
</dbReference>
<keyword evidence="5" id="KW-1185">Reference proteome</keyword>
<feature type="transmembrane region" description="Helical" evidence="2">
    <location>
        <begin position="308"/>
        <end position="325"/>
    </location>
</feature>
<feature type="transmembrane region" description="Helical" evidence="2">
    <location>
        <begin position="373"/>
        <end position="390"/>
    </location>
</feature>
<feature type="transmembrane region" description="Helical" evidence="2">
    <location>
        <begin position="184"/>
        <end position="206"/>
    </location>
</feature>
<evidence type="ECO:0000313" key="4">
    <source>
        <dbReference type="EMBL" id="WFR77441.1"/>
    </source>
</evidence>
<keyword evidence="3" id="KW-0732">Signal</keyword>
<feature type="transmembrane region" description="Helical" evidence="2">
    <location>
        <begin position="337"/>
        <end position="361"/>
    </location>
</feature>
<evidence type="ECO:0000313" key="5">
    <source>
        <dbReference type="Proteomes" id="UP001219584"/>
    </source>
</evidence>
<dbReference type="Proteomes" id="UP001219584">
    <property type="component" value="Chromosome"/>
</dbReference>
<feature type="chain" id="PRO_5046330329" evidence="3">
    <location>
        <begin position="20"/>
        <end position="401"/>
    </location>
</feature>
<dbReference type="InterPro" id="IPR018247">
    <property type="entry name" value="EF_Hand_1_Ca_BS"/>
</dbReference>
<gene>
    <name evidence="4" type="ORF">P9875_17100</name>
</gene>
<evidence type="ECO:0000256" key="2">
    <source>
        <dbReference type="SAM" id="Phobius"/>
    </source>
</evidence>
<keyword evidence="2" id="KW-0472">Membrane</keyword>
<evidence type="ECO:0000256" key="1">
    <source>
        <dbReference type="SAM" id="MobiDB-lite"/>
    </source>
</evidence>
<feature type="region of interest" description="Disordered" evidence="1">
    <location>
        <begin position="212"/>
        <end position="232"/>
    </location>
</feature>
<reference evidence="4 5" key="1">
    <citation type="submission" date="2023-04" db="EMBL/GenBank/DDBJ databases">
        <title>Nanopore sequencing of Janthinobacterium from water.</title>
        <authorList>
            <person name="Ciuchcinski K."/>
            <person name="Rokowska A."/>
            <person name="Dziewit L."/>
        </authorList>
    </citation>
    <scope>NUCLEOTIDE SEQUENCE [LARGE SCALE GENOMIC DNA]</scope>
    <source>
        <strain evidence="4 5">DEMB2</strain>
    </source>
</reference>
<accession>A0ABY8HXV4</accession>
<name>A0ABY8HXV4_9BURK</name>
<feature type="signal peptide" evidence="3">
    <location>
        <begin position="1"/>
        <end position="19"/>
    </location>
</feature>
<dbReference type="Pfam" id="PF13795">
    <property type="entry name" value="HupE_UreJ_2"/>
    <property type="match status" value="1"/>
</dbReference>
<protein>
    <submittedName>
        <fullName evidence="4">HupE/UreJ family protein</fullName>
    </submittedName>
</protein>
<proteinExistence type="predicted"/>
<evidence type="ECO:0000256" key="3">
    <source>
        <dbReference type="SAM" id="SignalP"/>
    </source>
</evidence>
<keyword evidence="2" id="KW-1133">Transmembrane helix</keyword>
<dbReference type="EMBL" id="CP121464">
    <property type="protein sequence ID" value="WFR77441.1"/>
    <property type="molecule type" value="Genomic_DNA"/>
</dbReference>
<dbReference type="InterPro" id="IPR032809">
    <property type="entry name" value="Put_HupE_UreJ"/>
</dbReference>
<sequence length="401" mass="43476">MKRCLFILLLCAWLAPAQAHKPSDSYVSLAVHGQQIEGQWDIALRDLDFAIGLDGNGDGALTWDEIRARHEAIAAYALQRLQVASDQGVCPLKAVEQLIDHHTDGAYSVLRFQASCPGAAPASLAIGYTLFADLDPQHKGLFKIDSNGSTQTAIFDPDSPRQTISLAAPDRLAQFGAYVKHGIWHIWIGYDHILFLLSLLLPAVLLPPQAHQSTRSNVPQNPLPPATESRGRTRRVRPQILNWGLRGAFIDVLKVVTAFTLAHSITLTLASLSLISLPSRWVESAIAASVILAALNNLLPLFRGKRPVAAFAFGLIHGFGFASVLRDLGLPQGSLLASLLGFNVGVELGQLAIVAAFLPLAWLLRKTWLYRQVLTVGSLAIALVACVWLVERVADIKLISA</sequence>